<dbReference type="NCBIfam" id="TIGR01236">
    <property type="entry name" value="D1pyr5carbox1"/>
    <property type="match status" value="1"/>
</dbReference>
<evidence type="ECO:0000256" key="1">
    <source>
        <dbReference type="ARBA" id="ARBA00004786"/>
    </source>
</evidence>
<comment type="pathway">
    <text evidence="1 7">Amino-acid degradation; L-proline degradation into L-glutamate; L-glutamate from L-proline: step 2/2.</text>
</comment>
<evidence type="ECO:0000256" key="8">
    <source>
        <dbReference type="RuleBase" id="RU366030"/>
    </source>
</evidence>
<evidence type="ECO:0000256" key="2">
    <source>
        <dbReference type="ARBA" id="ARBA00009986"/>
    </source>
</evidence>
<keyword evidence="4 7" id="KW-0520">NAD</keyword>
<organism evidence="10 11">
    <name type="scientific">Oikopleura dioica</name>
    <name type="common">Tunicate</name>
    <dbReference type="NCBI Taxonomy" id="34765"/>
    <lineage>
        <taxon>Eukaryota</taxon>
        <taxon>Metazoa</taxon>
        <taxon>Chordata</taxon>
        <taxon>Tunicata</taxon>
        <taxon>Appendicularia</taxon>
        <taxon>Copelata</taxon>
        <taxon>Oikopleuridae</taxon>
        <taxon>Oikopleura</taxon>
    </lineage>
</organism>
<dbReference type="Proteomes" id="UP001158576">
    <property type="component" value="Chromosome XSR"/>
</dbReference>
<evidence type="ECO:0000256" key="7">
    <source>
        <dbReference type="RuleBase" id="RU366016"/>
    </source>
</evidence>
<dbReference type="Gene3D" id="3.40.605.10">
    <property type="entry name" value="Aldehyde Dehydrogenase, Chain A, domain 1"/>
    <property type="match status" value="1"/>
</dbReference>
<dbReference type="InterPro" id="IPR005931">
    <property type="entry name" value="P5CDH/ALDH4A1"/>
</dbReference>
<dbReference type="InterPro" id="IPR050485">
    <property type="entry name" value="Proline_metab_enzyme"/>
</dbReference>
<comment type="catalytic activity">
    <reaction evidence="6 7">
        <text>L-glutamate 5-semialdehyde + NAD(+) + H2O = L-glutamate + NADH + 2 H(+)</text>
        <dbReference type="Rhea" id="RHEA:30235"/>
        <dbReference type="ChEBI" id="CHEBI:15377"/>
        <dbReference type="ChEBI" id="CHEBI:15378"/>
        <dbReference type="ChEBI" id="CHEBI:29985"/>
        <dbReference type="ChEBI" id="CHEBI:57540"/>
        <dbReference type="ChEBI" id="CHEBI:57945"/>
        <dbReference type="ChEBI" id="CHEBI:58066"/>
        <dbReference type="EC" id="1.2.1.88"/>
    </reaction>
</comment>
<feature type="domain" description="Aldehyde dehydrogenase" evidence="9">
    <location>
        <begin position="69"/>
        <end position="527"/>
    </location>
</feature>
<dbReference type="EC" id="1.2.1.88" evidence="7"/>
<comment type="similarity">
    <text evidence="2 7">Belongs to the aldehyde dehydrogenase family.</text>
</comment>
<evidence type="ECO:0000313" key="10">
    <source>
        <dbReference type="EMBL" id="CAG5099039.1"/>
    </source>
</evidence>
<dbReference type="PANTHER" id="PTHR42862">
    <property type="entry name" value="DELTA-1-PYRROLINE-5-CARBOXYLATE DEHYDROGENASE 1, ISOFORM A-RELATED"/>
    <property type="match status" value="1"/>
</dbReference>
<dbReference type="InterPro" id="IPR016161">
    <property type="entry name" value="Ald_DH/histidinol_DH"/>
</dbReference>
<dbReference type="InterPro" id="IPR016162">
    <property type="entry name" value="Ald_DH_N"/>
</dbReference>
<keyword evidence="11" id="KW-1185">Reference proteome</keyword>
<gene>
    <name evidence="10" type="ORF">OKIOD_LOCUS7753</name>
</gene>
<dbReference type="PROSITE" id="PS00070">
    <property type="entry name" value="ALDEHYDE_DEHYDR_CYS"/>
    <property type="match status" value="1"/>
</dbReference>
<keyword evidence="3 7" id="KW-0560">Oxidoreductase</keyword>
<dbReference type="CDD" id="cd07123">
    <property type="entry name" value="ALDH_F4-17_P5CDH"/>
    <property type="match status" value="1"/>
</dbReference>
<dbReference type="InterPro" id="IPR016163">
    <property type="entry name" value="Ald_DH_C"/>
</dbReference>
<evidence type="ECO:0000313" key="11">
    <source>
        <dbReference type="Proteomes" id="UP001158576"/>
    </source>
</evidence>
<evidence type="ECO:0000256" key="5">
    <source>
        <dbReference type="ARBA" id="ARBA00023062"/>
    </source>
</evidence>
<dbReference type="Gene3D" id="3.40.309.10">
    <property type="entry name" value="Aldehyde Dehydrogenase, Chain A, domain 2"/>
    <property type="match status" value="1"/>
</dbReference>
<evidence type="ECO:0000256" key="3">
    <source>
        <dbReference type="ARBA" id="ARBA00023002"/>
    </source>
</evidence>
<reference evidence="10 11" key="1">
    <citation type="submission" date="2021-04" db="EMBL/GenBank/DDBJ databases">
        <authorList>
            <person name="Bliznina A."/>
        </authorList>
    </citation>
    <scope>NUCLEOTIDE SEQUENCE [LARGE SCALE GENOMIC DNA]</scope>
</reference>
<dbReference type="EMBL" id="OU015569">
    <property type="protein sequence ID" value="CAG5099039.1"/>
    <property type="molecule type" value="Genomic_DNA"/>
</dbReference>
<sequence>MLSRVARKSSRAAGAIPIAVNDPILPYAPGSAERKALREALTKVESTCKDIPIIVGGEEIRNDNVKYQVSPYNHSQKIAKYYWADKDLLTKAADAAVAAQHEWEHRPLRDRVQIFLKAAEMIKGPKRADICATTMAGQAKNVIQAEIDAACELIDFFTFNAQSALELETSQPLSPDVGITNRIFYRGREGFVAAISPFNFTAIGGNLAGTPAMMGNPTLWKPSDTAILSNYLVYEILRECGLPDNIIQFVPADGPVFGEAICEHPYLSMVNFTGSVKTFQHLNMEVSKNLPLFKTFPAMIGECGGKNYHFVHNSADVRHVAVGTIRSAFEYSGQKCSACSRAYFPASRWAEIRENLLSIHSQLKMGTVDDFSIFMSAVIDEASFNRVSGYIDAAKADPNCEIIAGGGYDKSKGFFVEPTIILTNDPKCLTMQEEIFGPVLTVYVYEDDKMDETIEIMKDTSIYALTGAIYCEKESLVQELTMKLRQTAGNFYINDKSTGSVVGQQWFGGAAKSGTNDKAGGPLYTSRFVSPQAIKRTHFHIKDWAYPSMSQEE</sequence>
<evidence type="ECO:0000259" key="9">
    <source>
        <dbReference type="Pfam" id="PF00171"/>
    </source>
</evidence>
<protein>
    <recommendedName>
        <fullName evidence="7 8">Multifunctional fusion protein</fullName>
    </recommendedName>
    <domain>
        <recommendedName>
            <fullName evidence="8">Delta-1-pyrroline-5-carboxylate dehydrogenase</fullName>
            <shortName evidence="8">P5C dehydrogenase</shortName>
        </recommendedName>
        <alternativeName>
            <fullName evidence="7">L-glutamate gamma-semialdehyde dehydrogenase</fullName>
        </alternativeName>
    </domain>
    <domain>
        <recommendedName>
            <fullName evidence="7">L-glutamate gamma-semialdehyde dehydrogenase</fullName>
            <ecNumber evidence="7">1.2.1.88</ecNumber>
        </recommendedName>
    </domain>
</protein>
<dbReference type="Pfam" id="PF00171">
    <property type="entry name" value="Aldedh"/>
    <property type="match status" value="1"/>
</dbReference>
<dbReference type="InterPro" id="IPR015590">
    <property type="entry name" value="Aldehyde_DH_dom"/>
</dbReference>
<dbReference type="PANTHER" id="PTHR42862:SF1">
    <property type="entry name" value="DELTA-1-PYRROLINE-5-CARBOXYLATE DEHYDROGENASE 2, ISOFORM A-RELATED"/>
    <property type="match status" value="1"/>
</dbReference>
<evidence type="ECO:0000256" key="6">
    <source>
        <dbReference type="ARBA" id="ARBA00048142"/>
    </source>
</evidence>
<evidence type="ECO:0000256" key="4">
    <source>
        <dbReference type="ARBA" id="ARBA00023027"/>
    </source>
</evidence>
<dbReference type="SUPFAM" id="SSF53720">
    <property type="entry name" value="ALDH-like"/>
    <property type="match status" value="1"/>
</dbReference>
<dbReference type="InterPro" id="IPR016160">
    <property type="entry name" value="Ald_DH_CS_CYS"/>
</dbReference>
<name>A0ABN7SJA1_OIKDI</name>
<proteinExistence type="inferred from homology"/>
<accession>A0ABN7SJA1</accession>
<keyword evidence="5 7" id="KW-0642">Proline metabolism</keyword>